<evidence type="ECO:0000313" key="4">
    <source>
        <dbReference type="Proteomes" id="UP001501588"/>
    </source>
</evidence>
<reference evidence="3 4" key="1">
    <citation type="journal article" date="2019" name="Int. J. Syst. Evol. Microbiol.">
        <title>The Global Catalogue of Microorganisms (GCM) 10K type strain sequencing project: providing services to taxonomists for standard genome sequencing and annotation.</title>
        <authorList>
            <consortium name="The Broad Institute Genomics Platform"/>
            <consortium name="The Broad Institute Genome Sequencing Center for Infectious Disease"/>
            <person name="Wu L."/>
            <person name="Ma J."/>
        </authorList>
    </citation>
    <scope>NUCLEOTIDE SEQUENCE [LARGE SCALE GENOMIC DNA]</scope>
    <source>
        <strain evidence="3 4">JCM 9933</strain>
    </source>
</reference>
<organism evidence="3 4">
    <name type="scientific">Craurococcus roseus</name>
    <dbReference type="NCBI Taxonomy" id="77585"/>
    <lineage>
        <taxon>Bacteria</taxon>
        <taxon>Pseudomonadati</taxon>
        <taxon>Pseudomonadota</taxon>
        <taxon>Alphaproteobacteria</taxon>
        <taxon>Acetobacterales</taxon>
        <taxon>Acetobacteraceae</taxon>
        <taxon>Craurococcus</taxon>
    </lineage>
</organism>
<dbReference type="NCBIfam" id="NF037995">
    <property type="entry name" value="TRAP_S1"/>
    <property type="match status" value="1"/>
</dbReference>
<keyword evidence="1 2" id="KW-0732">Signal</keyword>
<dbReference type="PANTHER" id="PTHR33376">
    <property type="match status" value="1"/>
</dbReference>
<dbReference type="Proteomes" id="UP001501588">
    <property type="component" value="Unassembled WGS sequence"/>
</dbReference>
<evidence type="ECO:0000313" key="3">
    <source>
        <dbReference type="EMBL" id="GAA0571646.1"/>
    </source>
</evidence>
<dbReference type="EMBL" id="BAAAFZ010000008">
    <property type="protein sequence ID" value="GAA0571646.1"/>
    <property type="molecule type" value="Genomic_DNA"/>
</dbReference>
<dbReference type="InterPro" id="IPR018389">
    <property type="entry name" value="DctP_fam"/>
</dbReference>
<dbReference type="RefSeq" id="WP_343893846.1">
    <property type="nucleotide sequence ID" value="NZ_BAAAFZ010000008.1"/>
</dbReference>
<name>A0ABN1EQE7_9PROT</name>
<accession>A0ABN1EQE7</accession>
<dbReference type="SUPFAM" id="SSF53850">
    <property type="entry name" value="Periplasmic binding protein-like II"/>
    <property type="match status" value="1"/>
</dbReference>
<dbReference type="InterPro" id="IPR038404">
    <property type="entry name" value="TRAP_DctP_sf"/>
</dbReference>
<gene>
    <name evidence="3" type="ORF">GCM10009416_07830</name>
</gene>
<feature type="signal peptide" evidence="2">
    <location>
        <begin position="1"/>
        <end position="29"/>
    </location>
</feature>
<proteinExistence type="predicted"/>
<dbReference type="Pfam" id="PF03480">
    <property type="entry name" value="DctP"/>
    <property type="match status" value="1"/>
</dbReference>
<keyword evidence="4" id="KW-1185">Reference proteome</keyword>
<dbReference type="CDD" id="cd13602">
    <property type="entry name" value="PBP2_TRAP_BpDctp6_7"/>
    <property type="match status" value="1"/>
</dbReference>
<feature type="chain" id="PRO_5045510979" evidence="2">
    <location>
        <begin position="30"/>
        <end position="365"/>
    </location>
</feature>
<comment type="caution">
    <text evidence="3">The sequence shown here is derived from an EMBL/GenBank/DDBJ whole genome shotgun (WGS) entry which is preliminary data.</text>
</comment>
<dbReference type="Gene3D" id="3.40.190.170">
    <property type="entry name" value="Bacterial extracellular solute-binding protein, family 7"/>
    <property type="match status" value="1"/>
</dbReference>
<evidence type="ECO:0000256" key="2">
    <source>
        <dbReference type="SAM" id="SignalP"/>
    </source>
</evidence>
<protein>
    <submittedName>
        <fullName evidence="3">TRAP transporter substrate-binding protein</fullName>
    </submittedName>
</protein>
<evidence type="ECO:0000256" key="1">
    <source>
        <dbReference type="ARBA" id="ARBA00022729"/>
    </source>
</evidence>
<dbReference type="PANTHER" id="PTHR33376:SF15">
    <property type="entry name" value="BLL6794 PROTEIN"/>
    <property type="match status" value="1"/>
</dbReference>
<sequence length="365" mass="39152">MLRSLLRGFAAATCAALLPLGLPLGAASAQMPTSLPPGPKVSIVSVTQPLPTQPQFTRVDMPYLRDMLRERSGGRIEGTVASHAERNLSGTELVRLVRSGQADIGASTLTTLSGDVPIMDGVDLAGLAPGIGTARRIADAMMPVVNRDLERFGTRLVIIYPFPAQVVFCRQPFASLADLRGRKVRTFGNSLVDLVNSLGAQPVSIGFPEVYSALERGVVDCAVTGTGSGVAARWPEVTTHISNLPVSWALAGYMVNINWWNRQDPQVRAFLEGTFKEMSDKLWELGDAATRDGIDCAIGKAEGCRIHTLAARPMTEVNGTDADRAQLREILEKTVLPGFVKRCGARCGEVFNQTVAPLARVRFGG</sequence>